<reference evidence="6" key="1">
    <citation type="submission" date="2015-01" db="EMBL/GenBank/DDBJ databases">
        <authorList>
            <person name="Manzoor Shahid"/>
            <person name="Zubair Saima"/>
        </authorList>
    </citation>
    <scope>NUCLEOTIDE SEQUENCE [LARGE SCALE GENOMIC DNA]</scope>
    <source>
        <strain evidence="6">V1</strain>
    </source>
</reference>
<reference evidence="5 7" key="3">
    <citation type="submission" date="2019-08" db="EMBL/GenBank/DDBJ databases">
        <authorList>
            <person name="Kuhnert P."/>
        </authorList>
    </citation>
    <scope>NUCLEOTIDE SEQUENCE [LARGE SCALE GENOMIC DNA]</scope>
    <source>
        <strain evidence="5 7">B36.5</strain>
    </source>
</reference>
<sequence>MKGKTKFFITLIILVGVSSAVFIAGWLQFSVPAGKYGILLSRSSGYYQKVIMPGQFLWRWERLIPTNAKVLIFDLQRQNILTTVTDTLPSAAQYQAILEKKADFSWKITVSSDVRLKPEKLLNVIEHENITDQAGLDSYIRTKIEALQRQAAYSLISSYLENNEMYEAMKTQYGKISHQIKKEITSDILEIESVWVQDITIPDMALYKSVVNTYNIYEQKRSELLAELAAENAKHAANEELQLQRMTKWGEFLKRYPSIIEFLAVARDDAQSTLNTLKSVQNTDQKNNQDSKNTP</sequence>
<keyword evidence="2" id="KW-0812">Transmembrane</keyword>
<gene>
    <name evidence="5" type="ORF">FUT82_07710</name>
    <name evidence="4" type="ORF">TPHV1_40073</name>
</gene>
<evidence type="ECO:0000256" key="1">
    <source>
        <dbReference type="SAM" id="MobiDB-lite"/>
    </source>
</evidence>
<organism evidence="4 6">
    <name type="scientific">Treponema phagedenis</name>
    <dbReference type="NCBI Taxonomy" id="162"/>
    <lineage>
        <taxon>Bacteria</taxon>
        <taxon>Pseudomonadati</taxon>
        <taxon>Spirochaetota</taxon>
        <taxon>Spirochaetia</taxon>
        <taxon>Spirochaetales</taxon>
        <taxon>Treponemataceae</taxon>
        <taxon>Treponema</taxon>
    </lineage>
</organism>
<evidence type="ECO:0000256" key="2">
    <source>
        <dbReference type="SAM" id="Phobius"/>
    </source>
</evidence>
<dbReference type="Proteomes" id="UP000042527">
    <property type="component" value="Unassembled WGS sequence"/>
</dbReference>
<reference evidence="4" key="2">
    <citation type="submission" date="2015-01" db="EMBL/GenBank/DDBJ databases">
        <authorList>
            <person name="Xiang T."/>
            <person name="Song Y."/>
            <person name="Huang L."/>
            <person name="Wang B."/>
            <person name="Wu P."/>
        </authorList>
    </citation>
    <scope>NUCLEOTIDE SEQUENCE [LARGE SCALE GENOMIC DNA]</scope>
    <source>
        <strain evidence="4">V1</strain>
    </source>
</reference>
<feature type="domain" description="Band 7" evidence="3">
    <location>
        <begin position="30"/>
        <end position="229"/>
    </location>
</feature>
<name>A0A0B7H018_TREPH</name>
<dbReference type="InterPro" id="IPR001107">
    <property type="entry name" value="Band_7"/>
</dbReference>
<keyword evidence="2" id="KW-1133">Transmembrane helix</keyword>
<dbReference type="Proteomes" id="UP000323594">
    <property type="component" value="Chromosome"/>
</dbReference>
<evidence type="ECO:0000313" key="6">
    <source>
        <dbReference type="Proteomes" id="UP000042527"/>
    </source>
</evidence>
<feature type="region of interest" description="Disordered" evidence="1">
    <location>
        <begin position="276"/>
        <end position="295"/>
    </location>
</feature>
<dbReference type="EMBL" id="CDNC01000034">
    <property type="protein sequence ID" value="CEM62570.1"/>
    <property type="molecule type" value="Genomic_DNA"/>
</dbReference>
<evidence type="ECO:0000313" key="4">
    <source>
        <dbReference type="EMBL" id="CEM62570.1"/>
    </source>
</evidence>
<evidence type="ECO:0000313" key="7">
    <source>
        <dbReference type="Proteomes" id="UP000323594"/>
    </source>
</evidence>
<dbReference type="Pfam" id="PF01145">
    <property type="entry name" value="Band_7"/>
    <property type="match status" value="1"/>
</dbReference>
<dbReference type="EMBL" id="CP042817">
    <property type="protein sequence ID" value="QEJ97891.1"/>
    <property type="molecule type" value="Genomic_DNA"/>
</dbReference>
<evidence type="ECO:0000313" key="5">
    <source>
        <dbReference type="EMBL" id="QEJ97891.1"/>
    </source>
</evidence>
<dbReference type="RefSeq" id="WP_024753472.1">
    <property type="nucleotide sequence ID" value="NZ_CDNC01000034.1"/>
</dbReference>
<dbReference type="GeneID" id="57752971"/>
<keyword evidence="2" id="KW-0472">Membrane</keyword>
<evidence type="ECO:0000259" key="3">
    <source>
        <dbReference type="Pfam" id="PF01145"/>
    </source>
</evidence>
<feature type="transmembrane region" description="Helical" evidence="2">
    <location>
        <begin position="7"/>
        <end position="27"/>
    </location>
</feature>
<protein>
    <recommendedName>
        <fullName evidence="3">Band 7 domain-containing protein</fullName>
    </recommendedName>
</protein>
<accession>A0A0B7H018</accession>
<keyword evidence="6" id="KW-1185">Reference proteome</keyword>
<dbReference type="AlphaFoldDB" id="A0A0B7H018"/>
<proteinExistence type="predicted"/>